<gene>
    <name evidence="1" type="ORF">CEV31_3891</name>
</gene>
<dbReference type="EMBL" id="NNRJ01000064">
    <property type="protein sequence ID" value="OYR09260.1"/>
    <property type="molecule type" value="Genomic_DNA"/>
</dbReference>
<proteinExistence type="predicted"/>
<dbReference type="Proteomes" id="UP000215590">
    <property type="component" value="Unassembled WGS sequence"/>
</dbReference>
<dbReference type="AlphaFoldDB" id="A0A256F3F2"/>
<sequence length="49" mass="5424">MLAPIALTPWSPPVTFVFLKVMEFVNAEPKELLAFMPFPVVAPIEPPVT</sequence>
<name>A0A256F3F2_9HYPH</name>
<reference evidence="1 2" key="1">
    <citation type="submission" date="2017-07" db="EMBL/GenBank/DDBJ databases">
        <title>Phylogenetic study on the rhizospheric bacterium Ochrobactrum sp. A44.</title>
        <authorList>
            <person name="Krzyzanowska D.M."/>
            <person name="Ossowicki A."/>
            <person name="Rajewska M."/>
            <person name="Maciag T."/>
            <person name="Kaczynski Z."/>
            <person name="Czerwicka M."/>
            <person name="Jafra S."/>
        </authorList>
    </citation>
    <scope>NUCLEOTIDE SEQUENCE [LARGE SCALE GENOMIC DNA]</scope>
    <source>
        <strain evidence="1 2">DSM 7216</strain>
    </source>
</reference>
<comment type="caution">
    <text evidence="1">The sequence shown here is derived from an EMBL/GenBank/DDBJ whole genome shotgun (WGS) entry which is preliminary data.</text>
</comment>
<protein>
    <submittedName>
        <fullName evidence="1">Uncharacterized protein</fullName>
    </submittedName>
</protein>
<evidence type="ECO:0000313" key="1">
    <source>
        <dbReference type="EMBL" id="OYR09260.1"/>
    </source>
</evidence>
<organism evidence="1 2">
    <name type="scientific">Brucella thiophenivorans</name>
    <dbReference type="NCBI Taxonomy" id="571255"/>
    <lineage>
        <taxon>Bacteria</taxon>
        <taxon>Pseudomonadati</taxon>
        <taxon>Pseudomonadota</taxon>
        <taxon>Alphaproteobacteria</taxon>
        <taxon>Hyphomicrobiales</taxon>
        <taxon>Brucellaceae</taxon>
        <taxon>Brucella/Ochrobactrum group</taxon>
        <taxon>Brucella</taxon>
    </lineage>
</organism>
<keyword evidence="2" id="KW-1185">Reference proteome</keyword>
<evidence type="ECO:0000313" key="2">
    <source>
        <dbReference type="Proteomes" id="UP000215590"/>
    </source>
</evidence>
<accession>A0A256F3F2</accession>